<dbReference type="InterPro" id="IPR013126">
    <property type="entry name" value="Hsp_70_fam"/>
</dbReference>
<dbReference type="FunFam" id="3.30.420.40:FF:000144">
    <property type="entry name" value="Molecular chaperone HscC"/>
    <property type="match status" value="1"/>
</dbReference>
<protein>
    <submittedName>
        <fullName evidence="5">Hsp70 family protein</fullName>
    </submittedName>
</protein>
<organism evidence="5 6">
    <name type="scientific">Pseudomonas piscis</name>
    <dbReference type="NCBI Taxonomy" id="2614538"/>
    <lineage>
        <taxon>Bacteria</taxon>
        <taxon>Pseudomonadati</taxon>
        <taxon>Pseudomonadota</taxon>
        <taxon>Gammaproteobacteria</taxon>
        <taxon>Pseudomonadales</taxon>
        <taxon>Pseudomonadaceae</taxon>
        <taxon>Pseudomonas</taxon>
    </lineage>
</organism>
<keyword evidence="2 4" id="KW-0547">Nucleotide-binding</keyword>
<dbReference type="Gene3D" id="2.60.34.10">
    <property type="entry name" value="Substrate Binding Domain Of DNAk, Chain A, domain 1"/>
    <property type="match status" value="1"/>
</dbReference>
<dbReference type="PRINTS" id="PR00301">
    <property type="entry name" value="HEATSHOCK70"/>
</dbReference>
<dbReference type="SUPFAM" id="SSF53067">
    <property type="entry name" value="Actin-like ATPase domain"/>
    <property type="match status" value="2"/>
</dbReference>
<dbReference type="PROSITE" id="PS01036">
    <property type="entry name" value="HSP70_3"/>
    <property type="match status" value="1"/>
</dbReference>
<reference evidence="5 6" key="1">
    <citation type="submission" date="2019-10" db="EMBL/GenBank/DDBJ databases">
        <title>Pseudomonas dajingensis sp. nov., isolated from the profound head ulcers of farmed Murray cod (Maccullochella peelii peelii).</title>
        <authorList>
            <person name="Liu Y."/>
        </authorList>
    </citation>
    <scope>NUCLEOTIDE SEQUENCE [LARGE SCALE GENOMIC DNA]</scope>
    <source>
        <strain evidence="5 6">MC042</strain>
    </source>
</reference>
<dbReference type="InterPro" id="IPR029047">
    <property type="entry name" value="HSP70_peptide-bd_sf"/>
</dbReference>
<dbReference type="PROSITE" id="PS00329">
    <property type="entry name" value="HSP70_2"/>
    <property type="match status" value="1"/>
</dbReference>
<dbReference type="Proteomes" id="UP000486534">
    <property type="component" value="Unassembled WGS sequence"/>
</dbReference>
<dbReference type="PROSITE" id="PS00297">
    <property type="entry name" value="HSP70_1"/>
    <property type="match status" value="1"/>
</dbReference>
<dbReference type="RefSeq" id="WP_152898340.1">
    <property type="nucleotide sequence ID" value="NZ_CP191492.1"/>
</dbReference>
<proteinExistence type="inferred from homology"/>
<dbReference type="EMBL" id="WHUV01000003">
    <property type="protein sequence ID" value="MQA54987.1"/>
    <property type="molecule type" value="Genomic_DNA"/>
</dbReference>
<sequence>MIVGIDLGTTNSLVAVWRETTSELVPNALGQLLTPSVVGLDDEGRVLVGQAAKERLHTHPHLTTALFKRYMGSNTEVRLGERSWRPEELSALVLKSLKEDVERSYGEPVVEAVISVPAYFSDAQRKATRIAGELAGLKVEKLVNEPTAAALAYGLHQRDKETSFLVFDLGGGTFDVSILELFDGVMEVRASAGDNFLGGEDFDSLLLEHFLAQQAQVPDFPERQSVLQALRREAERVRRALGQDSSAEFSLRVDGRQWTQTITQAQLATLCAPLLERLRLPIERALRDARIRVSDLDEILLVGGASRMPLVRKLAAGLFGRFPSITLDPDQVVAQGAAVQAALKARSLALEEVVLTDVCSYTLGIETTQQHGNQFESGHYLPIIERNSVVPVSRVKSVQTLHDNQDHVLLKIFQGESRLVRDNVALGQLEIKVPKRPAGEVSLDVRFTYDINGLLEAQVTIPLTGDSHSLVIENNPGVLTPEEIQERLLALAQLKVHPRDQQANTLLSARLERLYQESLGELREQVGYWAGQFQQMLDTQDERRIRELRSQLNEQLQRLENGHWH</sequence>
<evidence type="ECO:0000256" key="4">
    <source>
        <dbReference type="RuleBase" id="RU003322"/>
    </source>
</evidence>
<dbReference type="Pfam" id="PF00012">
    <property type="entry name" value="HSP70"/>
    <property type="match status" value="2"/>
</dbReference>
<name>A0A7X1PNG4_9PSED</name>
<dbReference type="SUPFAM" id="SSF100920">
    <property type="entry name" value="Heat shock protein 70kD (HSP70), peptide-binding domain"/>
    <property type="match status" value="1"/>
</dbReference>
<comment type="caution">
    <text evidence="5">The sequence shown here is derived from an EMBL/GenBank/DDBJ whole genome shotgun (WGS) entry which is preliminary data.</text>
</comment>
<keyword evidence="3 4" id="KW-0067">ATP-binding</keyword>
<evidence type="ECO:0000256" key="2">
    <source>
        <dbReference type="ARBA" id="ARBA00022741"/>
    </source>
</evidence>
<dbReference type="InterPro" id="IPR018181">
    <property type="entry name" value="Heat_shock_70_CS"/>
</dbReference>
<dbReference type="GO" id="GO:0005524">
    <property type="term" value="F:ATP binding"/>
    <property type="evidence" value="ECO:0007669"/>
    <property type="project" value="UniProtKB-KW"/>
</dbReference>
<dbReference type="InterPro" id="IPR043129">
    <property type="entry name" value="ATPase_NBD"/>
</dbReference>
<dbReference type="Gene3D" id="3.30.420.40">
    <property type="match status" value="2"/>
</dbReference>
<evidence type="ECO:0000313" key="5">
    <source>
        <dbReference type="EMBL" id="MQA54987.1"/>
    </source>
</evidence>
<dbReference type="PANTHER" id="PTHR19375">
    <property type="entry name" value="HEAT SHOCK PROTEIN 70KDA"/>
    <property type="match status" value="1"/>
</dbReference>
<evidence type="ECO:0000256" key="1">
    <source>
        <dbReference type="ARBA" id="ARBA00007381"/>
    </source>
</evidence>
<comment type="similarity">
    <text evidence="1 4">Belongs to the heat shock protein 70 family.</text>
</comment>
<dbReference type="GO" id="GO:0140662">
    <property type="term" value="F:ATP-dependent protein folding chaperone"/>
    <property type="evidence" value="ECO:0007669"/>
    <property type="project" value="InterPro"/>
</dbReference>
<evidence type="ECO:0000256" key="3">
    <source>
        <dbReference type="ARBA" id="ARBA00022840"/>
    </source>
</evidence>
<dbReference type="Gene3D" id="3.90.640.10">
    <property type="entry name" value="Actin, Chain A, domain 4"/>
    <property type="match status" value="1"/>
</dbReference>
<dbReference type="AlphaFoldDB" id="A0A7X1PNG4"/>
<gene>
    <name evidence="5" type="ORF">GDH07_16840</name>
</gene>
<accession>A0A7X1PNG4</accession>
<evidence type="ECO:0000313" key="6">
    <source>
        <dbReference type="Proteomes" id="UP000486534"/>
    </source>
</evidence>